<name>A0A9W4SJT5_9GLOM</name>
<reference evidence="2" key="1">
    <citation type="submission" date="2022-08" db="EMBL/GenBank/DDBJ databases">
        <authorList>
            <person name="Kallberg Y."/>
            <person name="Tangrot J."/>
            <person name="Rosling A."/>
        </authorList>
    </citation>
    <scope>NUCLEOTIDE SEQUENCE</scope>
    <source>
        <strain evidence="2">Wild A</strain>
    </source>
</reference>
<protein>
    <submittedName>
        <fullName evidence="2">17573_t:CDS:1</fullName>
    </submittedName>
</protein>
<dbReference type="AlphaFoldDB" id="A0A9W4SJT5"/>
<dbReference type="OrthoDB" id="5061070at2759"/>
<gene>
    <name evidence="2" type="ORF">FWILDA_LOCUS5414</name>
</gene>
<evidence type="ECO:0000313" key="2">
    <source>
        <dbReference type="EMBL" id="CAI2172110.1"/>
    </source>
</evidence>
<organism evidence="2 3">
    <name type="scientific">Funneliformis geosporum</name>
    <dbReference type="NCBI Taxonomy" id="1117311"/>
    <lineage>
        <taxon>Eukaryota</taxon>
        <taxon>Fungi</taxon>
        <taxon>Fungi incertae sedis</taxon>
        <taxon>Mucoromycota</taxon>
        <taxon>Glomeromycotina</taxon>
        <taxon>Glomeromycetes</taxon>
        <taxon>Glomerales</taxon>
        <taxon>Glomeraceae</taxon>
        <taxon>Funneliformis</taxon>
    </lineage>
</organism>
<sequence>MPPISKKKLRDAEQSPSIIDIKSSLPTDPSSDKLPFIKNAETNVEDNEKFATSDIARGVLHVKQMRTVGFNGNFD</sequence>
<accession>A0A9W4SJT5</accession>
<dbReference type="EMBL" id="CAMKVN010000898">
    <property type="protein sequence ID" value="CAI2172110.1"/>
    <property type="molecule type" value="Genomic_DNA"/>
</dbReference>
<proteinExistence type="predicted"/>
<comment type="caution">
    <text evidence="2">The sequence shown here is derived from an EMBL/GenBank/DDBJ whole genome shotgun (WGS) entry which is preliminary data.</text>
</comment>
<evidence type="ECO:0000313" key="3">
    <source>
        <dbReference type="Proteomes" id="UP001153678"/>
    </source>
</evidence>
<keyword evidence="3" id="KW-1185">Reference proteome</keyword>
<evidence type="ECO:0000256" key="1">
    <source>
        <dbReference type="SAM" id="MobiDB-lite"/>
    </source>
</evidence>
<feature type="region of interest" description="Disordered" evidence="1">
    <location>
        <begin position="1"/>
        <end position="34"/>
    </location>
</feature>
<dbReference type="Proteomes" id="UP001153678">
    <property type="component" value="Unassembled WGS sequence"/>
</dbReference>